<evidence type="ECO:0000256" key="1">
    <source>
        <dbReference type="SAM" id="MobiDB-lite"/>
    </source>
</evidence>
<protein>
    <submittedName>
        <fullName evidence="3">Aste57867_5693 protein</fullName>
    </submittedName>
</protein>
<keyword evidence="4" id="KW-1185">Reference proteome</keyword>
<evidence type="ECO:0000313" key="3">
    <source>
        <dbReference type="EMBL" id="VFT82733.1"/>
    </source>
</evidence>
<dbReference type="AlphaFoldDB" id="A0A485KEK1"/>
<accession>A0A485KEK1</accession>
<evidence type="ECO:0000313" key="2">
    <source>
        <dbReference type="EMBL" id="KAF0709955.1"/>
    </source>
</evidence>
<organism evidence="3 4">
    <name type="scientific">Aphanomyces stellatus</name>
    <dbReference type="NCBI Taxonomy" id="120398"/>
    <lineage>
        <taxon>Eukaryota</taxon>
        <taxon>Sar</taxon>
        <taxon>Stramenopiles</taxon>
        <taxon>Oomycota</taxon>
        <taxon>Saprolegniomycetes</taxon>
        <taxon>Saprolegniales</taxon>
        <taxon>Verrucalvaceae</taxon>
        <taxon>Aphanomyces</taxon>
    </lineage>
</organism>
<reference evidence="2" key="2">
    <citation type="submission" date="2019-06" db="EMBL/GenBank/DDBJ databases">
        <title>Genomics analysis of Aphanomyces spp. identifies a new class of oomycete effector associated with host adaptation.</title>
        <authorList>
            <person name="Gaulin E."/>
        </authorList>
    </citation>
    <scope>NUCLEOTIDE SEQUENCE</scope>
    <source>
        <strain evidence="2">CBS 578.67</strain>
    </source>
</reference>
<feature type="region of interest" description="Disordered" evidence="1">
    <location>
        <begin position="257"/>
        <end position="291"/>
    </location>
</feature>
<dbReference type="EMBL" id="CAADRA010002138">
    <property type="protein sequence ID" value="VFT82733.1"/>
    <property type="molecule type" value="Genomic_DNA"/>
</dbReference>
<reference evidence="3 4" key="1">
    <citation type="submission" date="2019-03" db="EMBL/GenBank/DDBJ databases">
        <authorList>
            <person name="Gaulin E."/>
            <person name="Dumas B."/>
        </authorList>
    </citation>
    <scope>NUCLEOTIDE SEQUENCE [LARGE SCALE GENOMIC DNA]</scope>
    <source>
        <strain evidence="3">CBS 568.67</strain>
    </source>
</reference>
<dbReference type="Proteomes" id="UP000332933">
    <property type="component" value="Unassembled WGS sequence"/>
</dbReference>
<name>A0A485KEK1_9STRA</name>
<evidence type="ECO:0000313" key="4">
    <source>
        <dbReference type="Proteomes" id="UP000332933"/>
    </source>
</evidence>
<dbReference type="EMBL" id="VJMH01002136">
    <property type="protein sequence ID" value="KAF0709955.1"/>
    <property type="molecule type" value="Genomic_DNA"/>
</dbReference>
<sequence>MMQLPVWLTVHEPTMSNGKCTANHVTLPPTRRWCRNGAANQLRCLNDIVAAHGCWPSRPEFMAMMSHGNPAAPVELGPDGRMRWATVYRSGTVYNHLTRVYQSVDRLHQDAPPTPPVAPTARHPFYGLAKGAPVPFELWPRSMVAALAYHAPASVANHPMASNTRTTTVALRSYVRRVRRTCRVPPPVHGDVWMRLLFRMLPVNCRFAYLQVERPDAILCAYGCGQPGLGVSSKRLEPFRRVLWLVNHLGPRPFFGQRAWRSPQGRPQDSVGSAHGLNAAPHMERAQQGPI</sequence>
<proteinExistence type="predicted"/>
<gene>
    <name evidence="3" type="primary">Aste57867_5693</name>
    <name evidence="2" type="ORF">As57867_005680</name>
    <name evidence="3" type="ORF">ASTE57867_5693</name>
</gene>